<dbReference type="EC" id="1.8.1.8" evidence="1"/>
<dbReference type="GO" id="GO:0047134">
    <property type="term" value="F:protein-disulfide reductase [NAD(P)H] activity"/>
    <property type="evidence" value="ECO:0007669"/>
    <property type="project" value="UniProtKB-EC"/>
</dbReference>
<dbReference type="SUPFAM" id="SSF52833">
    <property type="entry name" value="Thioredoxin-like"/>
    <property type="match status" value="1"/>
</dbReference>
<dbReference type="STRING" id="1347342.BN863_26000"/>
<reference evidence="1 2" key="1">
    <citation type="journal article" date="2013" name="Appl. Environ. Microbiol.">
        <title>The genome of the alga-associated marine flavobacterium Formosa agariphila KMM 3901T reveals a broad potential for degradation of algal polysaccharides.</title>
        <authorList>
            <person name="Mann A.J."/>
            <person name="Hahnke R.L."/>
            <person name="Huang S."/>
            <person name="Werner J."/>
            <person name="Xing P."/>
            <person name="Barbeyron T."/>
            <person name="Huettel B."/>
            <person name="Stueber K."/>
            <person name="Reinhardt R."/>
            <person name="Harder J."/>
            <person name="Gloeckner F.O."/>
            <person name="Amann R.I."/>
            <person name="Teeling H."/>
        </authorList>
    </citation>
    <scope>NUCLEOTIDE SEQUENCE [LARGE SCALE GENOMIC DNA]</scope>
    <source>
        <strain evidence="2">DSM 15362 / KCTC 12365 / LMG 23005 / KMM 3901</strain>
    </source>
</reference>
<dbReference type="InterPro" id="IPR036249">
    <property type="entry name" value="Thioredoxin-like_sf"/>
</dbReference>
<organism evidence="1 2">
    <name type="scientific">Formosa agariphila (strain DSM 15362 / KCTC 12365 / LMG 23005 / KMM 3901 / M-2Alg 35-1)</name>
    <dbReference type="NCBI Taxonomy" id="1347342"/>
    <lineage>
        <taxon>Bacteria</taxon>
        <taxon>Pseudomonadati</taxon>
        <taxon>Bacteroidota</taxon>
        <taxon>Flavobacteriia</taxon>
        <taxon>Flavobacteriales</taxon>
        <taxon>Flavobacteriaceae</taxon>
        <taxon>Formosa</taxon>
    </lineage>
</organism>
<keyword evidence="2" id="KW-1185">Reference proteome</keyword>
<dbReference type="PATRIC" id="fig|1347342.6.peg.2615"/>
<accession>T2KN73</accession>
<evidence type="ECO:0000313" key="2">
    <source>
        <dbReference type="Proteomes" id="UP000016160"/>
    </source>
</evidence>
<dbReference type="eggNOG" id="COG4232">
    <property type="taxonomic scope" value="Bacteria"/>
</dbReference>
<protein>
    <submittedName>
        <fullName evidence="1">Thioredoxin domain protein</fullName>
        <ecNumber evidence="1">1.8.1.8</ecNumber>
    </submittedName>
</protein>
<dbReference type="RefSeq" id="WP_038531352.1">
    <property type="nucleotide sequence ID" value="NZ_HG315671.1"/>
</dbReference>
<dbReference type="AlphaFoldDB" id="T2KN73"/>
<name>T2KN73_FORAG</name>
<dbReference type="Gene3D" id="3.40.30.10">
    <property type="entry name" value="Glutaredoxin"/>
    <property type="match status" value="1"/>
</dbReference>
<dbReference type="OrthoDB" id="9811036at2"/>
<dbReference type="HOGENOM" id="CLU_2395401_0_0_10"/>
<dbReference type="EMBL" id="HG315671">
    <property type="protein sequence ID" value="CDF80312.1"/>
    <property type="molecule type" value="Genomic_DNA"/>
</dbReference>
<dbReference type="Proteomes" id="UP000016160">
    <property type="component" value="Chromosome"/>
</dbReference>
<keyword evidence="1" id="KW-0560">Oxidoreductase</keyword>
<evidence type="ECO:0000313" key="1">
    <source>
        <dbReference type="EMBL" id="CDF80312.1"/>
    </source>
</evidence>
<proteinExistence type="predicted"/>
<gene>
    <name evidence="1" type="ORF">BN863_26000</name>
</gene>
<sequence>MGYEIYFRALFILPHDSSLSQMLDFTGWACVNCRKMEQNVWPEPEILNLLSNDVVLISLYVDDKRKLEADEIVDSQLKPGKKLKYIGQKWSEM</sequence>